<feature type="domain" description="ABC transporter" evidence="8">
    <location>
        <begin position="164"/>
        <end position="398"/>
    </location>
</feature>
<keyword evidence="6" id="KW-1133">Transmembrane helix</keyword>
<dbReference type="InterPro" id="IPR017871">
    <property type="entry name" value="ABC_transporter-like_CS"/>
</dbReference>
<dbReference type="InterPro" id="IPR050173">
    <property type="entry name" value="ABC_transporter_C-like"/>
</dbReference>
<dbReference type="InterPro" id="IPR027417">
    <property type="entry name" value="P-loop_NTPase"/>
</dbReference>
<organism evidence="9 10">
    <name type="scientific">Sphaeroforma arctica JP610</name>
    <dbReference type="NCBI Taxonomy" id="667725"/>
    <lineage>
        <taxon>Eukaryota</taxon>
        <taxon>Ichthyosporea</taxon>
        <taxon>Ichthyophonida</taxon>
        <taxon>Sphaeroforma</taxon>
    </lineage>
</organism>
<dbReference type="InterPro" id="IPR003593">
    <property type="entry name" value="AAA+_ATPase"/>
</dbReference>
<dbReference type="CDD" id="cd03244">
    <property type="entry name" value="ABCC_MRP_domain2"/>
    <property type="match status" value="1"/>
</dbReference>
<keyword evidence="7" id="KW-0472">Membrane</keyword>
<dbReference type="FunFam" id="3.40.50.300:FF:000838">
    <property type="entry name" value="ABC multidrug transporter (Eurofung)"/>
    <property type="match status" value="1"/>
</dbReference>
<evidence type="ECO:0000313" key="10">
    <source>
        <dbReference type="Proteomes" id="UP000054560"/>
    </source>
</evidence>
<keyword evidence="3" id="KW-0812">Transmembrane</keyword>
<dbReference type="Proteomes" id="UP000054560">
    <property type="component" value="Unassembled WGS sequence"/>
</dbReference>
<accession>A0A0L0G7I6</accession>
<keyword evidence="10" id="KW-1185">Reference proteome</keyword>
<keyword evidence="4" id="KW-0547">Nucleotide-binding</keyword>
<dbReference type="STRING" id="667725.A0A0L0G7I6"/>
<evidence type="ECO:0000313" key="9">
    <source>
        <dbReference type="EMBL" id="KNC84183.1"/>
    </source>
</evidence>
<dbReference type="InterPro" id="IPR003439">
    <property type="entry name" value="ABC_transporter-like_ATP-bd"/>
</dbReference>
<dbReference type="eggNOG" id="KOG0054">
    <property type="taxonomic scope" value="Eukaryota"/>
</dbReference>
<dbReference type="GO" id="GO:0042626">
    <property type="term" value="F:ATPase-coupled transmembrane transporter activity"/>
    <property type="evidence" value="ECO:0007669"/>
    <property type="project" value="TreeGrafter"/>
</dbReference>
<dbReference type="PANTHER" id="PTHR24223">
    <property type="entry name" value="ATP-BINDING CASSETTE SUB-FAMILY C"/>
    <property type="match status" value="1"/>
</dbReference>
<dbReference type="SMART" id="SM00382">
    <property type="entry name" value="AAA"/>
    <property type="match status" value="1"/>
</dbReference>
<evidence type="ECO:0000256" key="4">
    <source>
        <dbReference type="ARBA" id="ARBA00022741"/>
    </source>
</evidence>
<evidence type="ECO:0000256" key="2">
    <source>
        <dbReference type="ARBA" id="ARBA00022448"/>
    </source>
</evidence>
<dbReference type="PROSITE" id="PS50893">
    <property type="entry name" value="ABC_TRANSPORTER_2"/>
    <property type="match status" value="1"/>
</dbReference>
<keyword evidence="5" id="KW-0067">ATP-binding</keyword>
<dbReference type="GO" id="GO:0005524">
    <property type="term" value="F:ATP binding"/>
    <property type="evidence" value="ECO:0007669"/>
    <property type="project" value="UniProtKB-KW"/>
</dbReference>
<evidence type="ECO:0000256" key="7">
    <source>
        <dbReference type="ARBA" id="ARBA00023136"/>
    </source>
</evidence>
<comment type="subcellular location">
    <subcellularLocation>
        <location evidence="1">Membrane</location>
        <topology evidence="1">Multi-pass membrane protein</topology>
    </subcellularLocation>
</comment>
<dbReference type="SUPFAM" id="SSF52540">
    <property type="entry name" value="P-loop containing nucleoside triphosphate hydrolases"/>
    <property type="match status" value="1"/>
</dbReference>
<dbReference type="Pfam" id="PF00005">
    <property type="entry name" value="ABC_tran"/>
    <property type="match status" value="1"/>
</dbReference>
<gene>
    <name evidence="9" type="ORF">SARC_03605</name>
</gene>
<evidence type="ECO:0000256" key="3">
    <source>
        <dbReference type="ARBA" id="ARBA00022692"/>
    </source>
</evidence>
<dbReference type="EMBL" id="KQ241782">
    <property type="protein sequence ID" value="KNC84183.1"/>
    <property type="molecule type" value="Genomic_DNA"/>
</dbReference>
<dbReference type="RefSeq" id="XP_014158085.1">
    <property type="nucleotide sequence ID" value="XM_014302610.1"/>
</dbReference>
<dbReference type="AlphaFoldDB" id="A0A0L0G7I6"/>
<sequence length="432" mass="47583">MPPLQRYLNKVTSTTPPLQRYLRNSISTPIPTTSPLQRYLCNVTSTTSPVQRYLYNATCTTLPVQRYLYNATFTTLTLQRHLYNACFFCCACLSVTFCPRARLLLPDHRVPRVGTLWSCVHSCILASVMCVDKLADIITTAPREAQRHIKSTSPPDHWPTAGHVEVRDMVLTYGTHLPPVVDGISFTCLPGEKIGIVGTTGAGKSSIVLGLLRLLELSSGSVLIDGVDVALLGTHDLRSRLTVLSQDPFFFSGKLRRNLDPCSVHSDDEIWTALVRTQLFELIHALPQQLDSHITHTGTPFSAGQLQLLSLARAMLSDHRVVLMDEPTASVDAMTDALIQRAIRVHFQAATVIQISHRLDTVVDSDRIIVMDNGRIVEQGSPTTLLQDTASLFYGLVHQFGAELIHRSEAEAVGEYTGHPAVIDGTPVKSTQ</sequence>
<keyword evidence="2" id="KW-0813">Transport</keyword>
<evidence type="ECO:0000256" key="5">
    <source>
        <dbReference type="ARBA" id="ARBA00022840"/>
    </source>
</evidence>
<dbReference type="OrthoDB" id="6500128at2759"/>
<evidence type="ECO:0000256" key="1">
    <source>
        <dbReference type="ARBA" id="ARBA00004141"/>
    </source>
</evidence>
<dbReference type="Gene3D" id="3.40.50.300">
    <property type="entry name" value="P-loop containing nucleotide triphosphate hydrolases"/>
    <property type="match status" value="1"/>
</dbReference>
<dbReference type="GO" id="GO:0016887">
    <property type="term" value="F:ATP hydrolysis activity"/>
    <property type="evidence" value="ECO:0007669"/>
    <property type="project" value="InterPro"/>
</dbReference>
<dbReference type="GO" id="GO:0016020">
    <property type="term" value="C:membrane"/>
    <property type="evidence" value="ECO:0007669"/>
    <property type="project" value="UniProtKB-SubCell"/>
</dbReference>
<reference evidence="9 10" key="1">
    <citation type="submission" date="2011-02" db="EMBL/GenBank/DDBJ databases">
        <title>The Genome Sequence of Sphaeroforma arctica JP610.</title>
        <authorList>
            <consortium name="The Broad Institute Genome Sequencing Platform"/>
            <person name="Russ C."/>
            <person name="Cuomo C."/>
            <person name="Young S.K."/>
            <person name="Zeng Q."/>
            <person name="Gargeya S."/>
            <person name="Alvarado L."/>
            <person name="Berlin A."/>
            <person name="Chapman S.B."/>
            <person name="Chen Z."/>
            <person name="Freedman E."/>
            <person name="Gellesch M."/>
            <person name="Goldberg J."/>
            <person name="Griggs A."/>
            <person name="Gujja S."/>
            <person name="Heilman E."/>
            <person name="Heiman D."/>
            <person name="Howarth C."/>
            <person name="Mehta T."/>
            <person name="Neiman D."/>
            <person name="Pearson M."/>
            <person name="Roberts A."/>
            <person name="Saif S."/>
            <person name="Shea T."/>
            <person name="Shenoy N."/>
            <person name="Sisk P."/>
            <person name="Stolte C."/>
            <person name="Sykes S."/>
            <person name="White J."/>
            <person name="Yandava C."/>
            <person name="Burger G."/>
            <person name="Gray M.W."/>
            <person name="Holland P.W.H."/>
            <person name="King N."/>
            <person name="Lang F.B.F."/>
            <person name="Roger A.J."/>
            <person name="Ruiz-Trillo I."/>
            <person name="Haas B."/>
            <person name="Nusbaum C."/>
            <person name="Birren B."/>
        </authorList>
    </citation>
    <scope>NUCLEOTIDE SEQUENCE [LARGE SCALE GENOMIC DNA]</scope>
    <source>
        <strain evidence="9 10">JP610</strain>
    </source>
</reference>
<protein>
    <recommendedName>
        <fullName evidence="8">ABC transporter domain-containing protein</fullName>
    </recommendedName>
</protein>
<name>A0A0L0G7I6_9EUKA</name>
<evidence type="ECO:0000256" key="6">
    <source>
        <dbReference type="ARBA" id="ARBA00022989"/>
    </source>
</evidence>
<dbReference type="PROSITE" id="PS00211">
    <property type="entry name" value="ABC_TRANSPORTER_1"/>
    <property type="match status" value="1"/>
</dbReference>
<evidence type="ECO:0000259" key="8">
    <source>
        <dbReference type="PROSITE" id="PS50893"/>
    </source>
</evidence>
<dbReference type="GeneID" id="25904109"/>
<proteinExistence type="predicted"/>